<sequence>MASPVVSPDALASLFREHHRWLLARLSRQMRCRWDADYTYTNFCHSGRAYPTRTEACHAGGVNDSYASNHIPPRAAGALTLGTHLFEQRLTAGTRVSYTGHRPMREAGASLIPVVDWGSYVLVDVFANYRLNDHVAVDLTVDNLTDRYYMDAMTLGLMASPGRTVRLGFTVNF</sequence>
<name>A0A4S2CUV5_STEMA</name>
<evidence type="ECO:0000259" key="9">
    <source>
        <dbReference type="Pfam" id="PF00593"/>
    </source>
</evidence>
<keyword evidence="7" id="KW-0472">Membrane</keyword>
<comment type="subcellular location">
    <subcellularLocation>
        <location evidence="1">Cell outer membrane</location>
        <topology evidence="1">Multi-pass membrane protein</topology>
    </subcellularLocation>
</comment>
<evidence type="ECO:0000256" key="5">
    <source>
        <dbReference type="ARBA" id="ARBA00022692"/>
    </source>
</evidence>
<dbReference type="Pfam" id="PF00593">
    <property type="entry name" value="TonB_dep_Rec_b-barrel"/>
    <property type="match status" value="1"/>
</dbReference>
<keyword evidence="8" id="KW-0998">Cell outer membrane</keyword>
<dbReference type="SUPFAM" id="SSF56935">
    <property type="entry name" value="Porins"/>
    <property type="match status" value="1"/>
</dbReference>
<comment type="caution">
    <text evidence="10">The sequence shown here is derived from an EMBL/GenBank/DDBJ whole genome shotgun (WGS) entry which is preliminary data.</text>
</comment>
<dbReference type="PANTHER" id="PTHR30069">
    <property type="entry name" value="TONB-DEPENDENT OUTER MEMBRANE RECEPTOR"/>
    <property type="match status" value="1"/>
</dbReference>
<reference evidence="10 11" key="1">
    <citation type="submission" date="2019-04" db="EMBL/GenBank/DDBJ databases">
        <title>Microbes associate with the intestines of laboratory mice.</title>
        <authorList>
            <person name="Navarre W."/>
            <person name="Wong E."/>
            <person name="Huang K."/>
            <person name="Tropini C."/>
            <person name="Ng K."/>
            <person name="Yu B."/>
        </authorList>
    </citation>
    <scope>NUCLEOTIDE SEQUENCE [LARGE SCALE GENOMIC DNA]</scope>
    <source>
        <strain evidence="10 11">NM62_B4-13</strain>
    </source>
</reference>
<protein>
    <submittedName>
        <fullName evidence="10">TonB-dependent receptor</fullName>
    </submittedName>
</protein>
<gene>
    <name evidence="10" type="ORF">E5352_16405</name>
</gene>
<evidence type="ECO:0000256" key="6">
    <source>
        <dbReference type="ARBA" id="ARBA00023077"/>
    </source>
</evidence>
<dbReference type="PANTHER" id="PTHR30069:SF41">
    <property type="entry name" value="HEME_HEMOPEXIN UTILIZATION PROTEIN C"/>
    <property type="match status" value="1"/>
</dbReference>
<dbReference type="InterPro" id="IPR036942">
    <property type="entry name" value="Beta-barrel_TonB_sf"/>
</dbReference>
<dbReference type="Gene3D" id="2.40.170.20">
    <property type="entry name" value="TonB-dependent receptor, beta-barrel domain"/>
    <property type="match status" value="1"/>
</dbReference>
<accession>A0A4S2CUV5</accession>
<dbReference type="RefSeq" id="WP_136006568.1">
    <property type="nucleotide sequence ID" value="NZ_SRYW01000017.1"/>
</dbReference>
<evidence type="ECO:0000256" key="4">
    <source>
        <dbReference type="ARBA" id="ARBA00022452"/>
    </source>
</evidence>
<dbReference type="InterPro" id="IPR000531">
    <property type="entry name" value="Beta-barrel_TonB"/>
</dbReference>
<evidence type="ECO:0000256" key="1">
    <source>
        <dbReference type="ARBA" id="ARBA00004571"/>
    </source>
</evidence>
<keyword evidence="3" id="KW-0813">Transport</keyword>
<keyword evidence="6" id="KW-0798">TonB box</keyword>
<evidence type="ECO:0000313" key="10">
    <source>
        <dbReference type="EMBL" id="TGY32346.1"/>
    </source>
</evidence>
<dbReference type="Proteomes" id="UP000306631">
    <property type="component" value="Unassembled WGS sequence"/>
</dbReference>
<dbReference type="GO" id="GO:0009279">
    <property type="term" value="C:cell outer membrane"/>
    <property type="evidence" value="ECO:0007669"/>
    <property type="project" value="UniProtKB-SubCell"/>
</dbReference>
<dbReference type="EMBL" id="SRYW01000017">
    <property type="protein sequence ID" value="TGY32346.1"/>
    <property type="molecule type" value="Genomic_DNA"/>
</dbReference>
<keyword evidence="10" id="KW-0675">Receptor</keyword>
<proteinExistence type="inferred from homology"/>
<evidence type="ECO:0000313" key="11">
    <source>
        <dbReference type="Proteomes" id="UP000306631"/>
    </source>
</evidence>
<dbReference type="GO" id="GO:0015344">
    <property type="term" value="F:siderophore uptake transmembrane transporter activity"/>
    <property type="evidence" value="ECO:0007669"/>
    <property type="project" value="TreeGrafter"/>
</dbReference>
<dbReference type="GO" id="GO:0044718">
    <property type="term" value="P:siderophore transmembrane transport"/>
    <property type="evidence" value="ECO:0007669"/>
    <property type="project" value="TreeGrafter"/>
</dbReference>
<feature type="domain" description="TonB-dependent receptor-like beta-barrel" evidence="9">
    <location>
        <begin position="34"/>
        <end position="144"/>
    </location>
</feature>
<dbReference type="AlphaFoldDB" id="A0A4S2CUV5"/>
<comment type="similarity">
    <text evidence="2">Belongs to the TonB-dependent receptor family.</text>
</comment>
<evidence type="ECO:0000256" key="8">
    <source>
        <dbReference type="ARBA" id="ARBA00023237"/>
    </source>
</evidence>
<dbReference type="OrthoDB" id="9760494at2"/>
<keyword evidence="4" id="KW-1134">Transmembrane beta strand</keyword>
<organism evidence="10 11">
    <name type="scientific">Stenotrophomonas maltophilia</name>
    <name type="common">Pseudomonas maltophilia</name>
    <name type="synonym">Xanthomonas maltophilia</name>
    <dbReference type="NCBI Taxonomy" id="40324"/>
    <lineage>
        <taxon>Bacteria</taxon>
        <taxon>Pseudomonadati</taxon>
        <taxon>Pseudomonadota</taxon>
        <taxon>Gammaproteobacteria</taxon>
        <taxon>Lysobacterales</taxon>
        <taxon>Lysobacteraceae</taxon>
        <taxon>Stenotrophomonas</taxon>
        <taxon>Stenotrophomonas maltophilia group</taxon>
    </lineage>
</organism>
<evidence type="ECO:0000256" key="2">
    <source>
        <dbReference type="ARBA" id="ARBA00009810"/>
    </source>
</evidence>
<keyword evidence="5" id="KW-0812">Transmembrane</keyword>
<dbReference type="InterPro" id="IPR010917">
    <property type="entry name" value="TonB_rcpt_CS"/>
</dbReference>
<dbReference type="PROSITE" id="PS01156">
    <property type="entry name" value="TONB_DEPENDENT_REC_2"/>
    <property type="match status" value="1"/>
</dbReference>
<evidence type="ECO:0000256" key="7">
    <source>
        <dbReference type="ARBA" id="ARBA00023136"/>
    </source>
</evidence>
<dbReference type="InterPro" id="IPR039426">
    <property type="entry name" value="TonB-dep_rcpt-like"/>
</dbReference>
<evidence type="ECO:0000256" key="3">
    <source>
        <dbReference type="ARBA" id="ARBA00022448"/>
    </source>
</evidence>